<sequence length="134" mass="14517">MSYSEATLDKFSESGAGTDSLTYFGQTVTTVSGTLGLRAEYVQPTKWGILLPYARIEFQHDFNGQSTAGLAYADLAGAGPAYFVTSTPFGENRTQLGVGSKFQMRSMTFGLDYTVVFGVNSFQQGARLSFSQPF</sequence>
<dbReference type="SUPFAM" id="SSF103515">
    <property type="entry name" value="Autotransporter"/>
    <property type="match status" value="1"/>
</dbReference>
<organism evidence="2 3">
    <name type="scientific">Caballeronia udeis</name>
    <dbReference type="NCBI Taxonomy" id="1232866"/>
    <lineage>
        <taxon>Bacteria</taxon>
        <taxon>Pseudomonadati</taxon>
        <taxon>Pseudomonadota</taxon>
        <taxon>Betaproteobacteria</taxon>
        <taxon>Burkholderiales</taxon>
        <taxon>Burkholderiaceae</taxon>
        <taxon>Caballeronia</taxon>
    </lineage>
</organism>
<dbReference type="Proteomes" id="UP000054683">
    <property type="component" value="Unassembled WGS sequence"/>
</dbReference>
<dbReference type="AlphaFoldDB" id="A0A158GW50"/>
<proteinExistence type="predicted"/>
<protein>
    <submittedName>
        <fullName evidence="2">Autotransporter beta-domain protein</fullName>
    </submittedName>
</protein>
<feature type="domain" description="Autotransporter" evidence="1">
    <location>
        <begin position="1"/>
        <end position="134"/>
    </location>
</feature>
<dbReference type="Pfam" id="PF03797">
    <property type="entry name" value="Autotransporter"/>
    <property type="match status" value="1"/>
</dbReference>
<dbReference type="PROSITE" id="PS51208">
    <property type="entry name" value="AUTOTRANSPORTER"/>
    <property type="match status" value="1"/>
</dbReference>
<evidence type="ECO:0000313" key="2">
    <source>
        <dbReference type="EMBL" id="SAL36308.1"/>
    </source>
</evidence>
<dbReference type="Gene3D" id="2.40.128.130">
    <property type="entry name" value="Autotransporter beta-domain"/>
    <property type="match status" value="1"/>
</dbReference>
<dbReference type="InterPro" id="IPR005546">
    <property type="entry name" value="Autotransporte_beta"/>
</dbReference>
<evidence type="ECO:0000259" key="1">
    <source>
        <dbReference type="PROSITE" id="PS51208"/>
    </source>
</evidence>
<accession>A0A158GW50</accession>
<reference evidence="2 3" key="1">
    <citation type="submission" date="2016-01" db="EMBL/GenBank/DDBJ databases">
        <authorList>
            <person name="Oliw E.H."/>
        </authorList>
    </citation>
    <scope>NUCLEOTIDE SEQUENCE [LARGE SCALE GENOMIC DNA]</scope>
    <source>
        <strain evidence="2">LMG 27134</strain>
    </source>
</reference>
<dbReference type="InterPro" id="IPR036709">
    <property type="entry name" value="Autotransporte_beta_dom_sf"/>
</dbReference>
<dbReference type="EMBL" id="FCOK02000021">
    <property type="protein sequence ID" value="SAL36308.1"/>
    <property type="molecule type" value="Genomic_DNA"/>
</dbReference>
<name>A0A158GW50_9BURK</name>
<gene>
    <name evidence="2" type="ORF">AWB69_03460</name>
</gene>
<evidence type="ECO:0000313" key="3">
    <source>
        <dbReference type="Proteomes" id="UP000054683"/>
    </source>
</evidence>